<dbReference type="InterPro" id="IPR007220">
    <property type="entry name" value="ORC2"/>
</dbReference>
<evidence type="ECO:0000313" key="9">
    <source>
        <dbReference type="EMBL" id="ELR13629.1"/>
    </source>
</evidence>
<dbReference type="GO" id="GO:0003688">
    <property type="term" value="F:DNA replication origin binding"/>
    <property type="evidence" value="ECO:0007669"/>
    <property type="project" value="UniProtKB-UniRule"/>
</dbReference>
<dbReference type="InterPro" id="IPR056773">
    <property type="entry name" value="WHD_ORC2"/>
</dbReference>
<feature type="region of interest" description="Disordered" evidence="6">
    <location>
        <begin position="32"/>
        <end position="55"/>
    </location>
</feature>
<dbReference type="AlphaFoldDB" id="L8GLE1"/>
<gene>
    <name evidence="9" type="ORF">ACA1_038140</name>
</gene>
<evidence type="ECO:0000256" key="1">
    <source>
        <dbReference type="ARBA" id="ARBA00004123"/>
    </source>
</evidence>
<dbReference type="OrthoDB" id="20198at2759"/>
<proteinExistence type="inferred from homology"/>
<evidence type="ECO:0000313" key="10">
    <source>
        <dbReference type="Proteomes" id="UP000011083"/>
    </source>
</evidence>
<dbReference type="Proteomes" id="UP000011083">
    <property type="component" value="Unassembled WGS sequence"/>
</dbReference>
<dbReference type="InterPro" id="IPR056772">
    <property type="entry name" value="RecA-like_ORC2"/>
</dbReference>
<feature type="domain" description="Origin recognition complex subunit 2 winged-helix" evidence="8">
    <location>
        <begin position="346"/>
        <end position="402"/>
    </location>
</feature>
<evidence type="ECO:0000256" key="6">
    <source>
        <dbReference type="SAM" id="MobiDB-lite"/>
    </source>
</evidence>
<dbReference type="OMA" id="YDFELAY"/>
<dbReference type="VEuPathDB" id="AmoebaDB:ACA1_038140"/>
<evidence type="ECO:0000256" key="4">
    <source>
        <dbReference type="ARBA" id="ARBA00023242"/>
    </source>
</evidence>
<dbReference type="GO" id="GO:0005664">
    <property type="term" value="C:nuclear origin of replication recognition complex"/>
    <property type="evidence" value="ECO:0007669"/>
    <property type="project" value="UniProtKB-UniRule"/>
</dbReference>
<accession>L8GLE1</accession>
<dbReference type="PANTHER" id="PTHR14052">
    <property type="entry name" value="ORIGIN RECOGNITION COMPLEX SUBUNIT 2"/>
    <property type="match status" value="1"/>
</dbReference>
<comment type="subunit">
    <text evidence="5">Component of the origin recognition complex (ORC).</text>
</comment>
<dbReference type="Pfam" id="PF24882">
    <property type="entry name" value="WHD_ORC2"/>
    <property type="match status" value="1"/>
</dbReference>
<evidence type="ECO:0000256" key="5">
    <source>
        <dbReference type="RuleBase" id="RU368084"/>
    </source>
</evidence>
<protein>
    <recommendedName>
        <fullName evidence="5">Origin recognition complex subunit 2</fullName>
    </recommendedName>
</protein>
<dbReference type="EMBL" id="KB008087">
    <property type="protein sequence ID" value="ELR13629.1"/>
    <property type="molecule type" value="Genomic_DNA"/>
</dbReference>
<keyword evidence="10" id="KW-1185">Reference proteome</keyword>
<feature type="domain" description="Origin recognition complex subunit 2 RecA-like" evidence="7">
    <location>
        <begin position="105"/>
        <end position="275"/>
    </location>
</feature>
<dbReference type="Pfam" id="PF04084">
    <property type="entry name" value="RecA-like_ORC2"/>
    <property type="match status" value="1"/>
</dbReference>
<keyword evidence="4 5" id="KW-0539">Nucleus</keyword>
<dbReference type="KEGG" id="acan:ACA1_038140"/>
<name>L8GLE1_ACACF</name>
<evidence type="ECO:0000256" key="3">
    <source>
        <dbReference type="ARBA" id="ARBA00022705"/>
    </source>
</evidence>
<comment type="similarity">
    <text evidence="2 5">Belongs to the ORC2 family.</text>
</comment>
<reference evidence="9 10" key="1">
    <citation type="journal article" date="2013" name="Genome Biol.">
        <title>Genome of Acanthamoeba castellanii highlights extensive lateral gene transfer and early evolution of tyrosine kinase signaling.</title>
        <authorList>
            <person name="Clarke M."/>
            <person name="Lohan A.J."/>
            <person name="Liu B."/>
            <person name="Lagkouvardos I."/>
            <person name="Roy S."/>
            <person name="Zafar N."/>
            <person name="Bertelli C."/>
            <person name="Schilde C."/>
            <person name="Kianianmomeni A."/>
            <person name="Burglin T.R."/>
            <person name="Frech C."/>
            <person name="Turcotte B."/>
            <person name="Kopec K.O."/>
            <person name="Synnott J.M."/>
            <person name="Choo C."/>
            <person name="Paponov I."/>
            <person name="Finkler A."/>
            <person name="Soon Heng Tan C."/>
            <person name="Hutchins A.P."/>
            <person name="Weinmeier T."/>
            <person name="Rattei T."/>
            <person name="Chu J.S."/>
            <person name="Gimenez G."/>
            <person name="Irimia M."/>
            <person name="Rigden D.J."/>
            <person name="Fitzpatrick D.A."/>
            <person name="Lorenzo-Morales J."/>
            <person name="Bateman A."/>
            <person name="Chiu C.H."/>
            <person name="Tang P."/>
            <person name="Hegemann P."/>
            <person name="Fromm H."/>
            <person name="Raoult D."/>
            <person name="Greub G."/>
            <person name="Miranda-Saavedra D."/>
            <person name="Chen N."/>
            <person name="Nash P."/>
            <person name="Ginger M.L."/>
            <person name="Horn M."/>
            <person name="Schaap P."/>
            <person name="Caler L."/>
            <person name="Loftus B."/>
        </authorList>
    </citation>
    <scope>NUCLEOTIDE SEQUENCE [LARGE SCALE GENOMIC DNA]</scope>
    <source>
        <strain evidence="9 10">Neff</strain>
    </source>
</reference>
<dbReference type="GeneID" id="14914153"/>
<dbReference type="RefSeq" id="XP_004335642.1">
    <property type="nucleotide sequence ID" value="XM_004335594.1"/>
</dbReference>
<dbReference type="GO" id="GO:0006260">
    <property type="term" value="P:DNA replication"/>
    <property type="evidence" value="ECO:0007669"/>
    <property type="project" value="UniProtKB-UniRule"/>
</dbReference>
<sequence length="416" mass="46741">MDHDEERFQFCSLESEGVQAIQPSIEVVRQWHSEGNGKGRKRKKNTQPQLGVDDDEGEDYFAFQAKPSKTTKSSFKDLSDKVLIKAFIEGVPEQARNTEYAEHRALLHKELKKSFPKWMHQIQSGFNLLFYGFGSKLKLLDEFGKSMLSAYPLVTVEGYSPTTTVRNLLTMITQSVLGVVQPMPAEPMDHCRVLQTMFHSQAAARAARAAIPEDLFIIVHNIDGLALRSPAAQSVLARLASIPQIHMLASIDHAYAPLLWNHIMVGHFNFAWQDATTFEPYEHESEANLALYKSFGKNEVQSGHKSVRSVLNSVPANAKRIFKLLANTQLQKIKEMKELGGRGAARRKAIALAEFSTMCEQNLLAGGRDALNTHLREFFDHKIVKKVGQSGEEMLYVDMSEKELVSVLQEDLAKVD</sequence>
<evidence type="ECO:0000259" key="7">
    <source>
        <dbReference type="Pfam" id="PF04084"/>
    </source>
</evidence>
<evidence type="ECO:0000256" key="2">
    <source>
        <dbReference type="ARBA" id="ARBA00007421"/>
    </source>
</evidence>
<dbReference type="PANTHER" id="PTHR14052:SF0">
    <property type="entry name" value="ORIGIN RECOGNITION COMPLEX SUBUNIT 2"/>
    <property type="match status" value="1"/>
</dbReference>
<dbReference type="STRING" id="1257118.L8GLE1"/>
<comment type="subcellular location">
    <subcellularLocation>
        <location evidence="1 5">Nucleus</location>
    </subcellularLocation>
</comment>
<comment type="function">
    <text evidence="5">Component of the origin recognition complex (ORC) that binds origins of replication. DNA-binding is ATP-dependent. ORC is required to assemble the pre-replication complex necessary to initiate DNA replication.</text>
</comment>
<keyword evidence="3 5" id="KW-0235">DNA replication</keyword>
<evidence type="ECO:0000259" key="8">
    <source>
        <dbReference type="Pfam" id="PF24882"/>
    </source>
</evidence>
<organism evidence="9 10">
    <name type="scientific">Acanthamoeba castellanii (strain ATCC 30010 / Neff)</name>
    <dbReference type="NCBI Taxonomy" id="1257118"/>
    <lineage>
        <taxon>Eukaryota</taxon>
        <taxon>Amoebozoa</taxon>
        <taxon>Discosea</taxon>
        <taxon>Longamoebia</taxon>
        <taxon>Centramoebida</taxon>
        <taxon>Acanthamoebidae</taxon>
        <taxon>Acanthamoeba</taxon>
    </lineage>
</organism>